<dbReference type="STRING" id="118062.MCBB_1814"/>
<dbReference type="PANTHER" id="PTHR10815:SF13">
    <property type="entry name" value="METHYLATED-DNA--PROTEIN-CYSTEINE METHYLTRANSFERASE"/>
    <property type="match status" value="1"/>
</dbReference>
<evidence type="ECO:0000256" key="6">
    <source>
        <dbReference type="ARBA" id="ARBA00022763"/>
    </source>
</evidence>
<dbReference type="PATRIC" id="fig|129848.4.peg.1851"/>
<dbReference type="InterPro" id="IPR036388">
    <property type="entry name" value="WH-like_DNA-bd_sf"/>
</dbReference>
<dbReference type="EC" id="2.1.1.63" evidence="3"/>
<evidence type="ECO:0000256" key="4">
    <source>
        <dbReference type="ARBA" id="ARBA00022603"/>
    </source>
</evidence>
<evidence type="ECO:0000256" key="7">
    <source>
        <dbReference type="ARBA" id="ARBA00023204"/>
    </source>
</evidence>
<evidence type="ECO:0000256" key="1">
    <source>
        <dbReference type="ARBA" id="ARBA00001286"/>
    </source>
</evidence>
<keyword evidence="7" id="KW-0234">DNA repair</keyword>
<reference evidence="10 11" key="1">
    <citation type="submission" date="2016-08" db="EMBL/GenBank/DDBJ databases">
        <authorList>
            <person name="Seilhamer J.J."/>
        </authorList>
    </citation>
    <scope>NUCLEOTIDE SEQUENCE [LARGE SCALE GENOMIC DNA]</scope>
    <source>
        <strain evidence="10">Buetzberg</strain>
    </source>
</reference>
<keyword evidence="4 10" id="KW-0489">Methyltransferase</keyword>
<evidence type="ECO:0000256" key="2">
    <source>
        <dbReference type="ARBA" id="ARBA00008711"/>
    </source>
</evidence>
<accession>A0A1D3L464</accession>
<dbReference type="Proteomes" id="UP000094707">
    <property type="component" value="Chromosome I"/>
</dbReference>
<dbReference type="Pfam" id="PF01035">
    <property type="entry name" value="DNA_binding_1"/>
    <property type="match status" value="1"/>
</dbReference>
<dbReference type="GO" id="GO:0006281">
    <property type="term" value="P:DNA repair"/>
    <property type="evidence" value="ECO:0007669"/>
    <property type="project" value="UniProtKB-KW"/>
</dbReference>
<keyword evidence="6" id="KW-0227">DNA damage</keyword>
<dbReference type="FunFam" id="1.10.10.10:FF:000214">
    <property type="entry name" value="Methylated-DNA--protein-cysteine methyltransferase"/>
    <property type="match status" value="1"/>
</dbReference>
<dbReference type="InterPro" id="IPR001497">
    <property type="entry name" value="MethylDNA_cys_MeTrfase_AS"/>
</dbReference>
<dbReference type="AlphaFoldDB" id="A0A1D3L464"/>
<keyword evidence="5 10" id="KW-0808">Transferase</keyword>
<dbReference type="InterPro" id="IPR036217">
    <property type="entry name" value="MethylDNA_cys_MeTrfase_DNAb"/>
</dbReference>
<dbReference type="GO" id="GO:0032259">
    <property type="term" value="P:methylation"/>
    <property type="evidence" value="ECO:0007669"/>
    <property type="project" value="UniProtKB-KW"/>
</dbReference>
<evidence type="ECO:0000313" key="11">
    <source>
        <dbReference type="Proteomes" id="UP000094707"/>
    </source>
</evidence>
<protein>
    <recommendedName>
        <fullName evidence="3">methylated-DNA--[protein]-cysteine S-methyltransferase</fullName>
        <ecNumber evidence="3">2.1.1.63</ecNumber>
    </recommendedName>
</protein>
<evidence type="ECO:0000256" key="3">
    <source>
        <dbReference type="ARBA" id="ARBA00011918"/>
    </source>
</evidence>
<dbReference type="RefSeq" id="WP_197668939.1">
    <property type="nucleotide sequence ID" value="NZ_LT607756.1"/>
</dbReference>
<dbReference type="PANTHER" id="PTHR10815">
    <property type="entry name" value="METHYLATED-DNA--PROTEIN-CYSTEINE METHYLTRANSFERASE"/>
    <property type="match status" value="1"/>
</dbReference>
<proteinExistence type="inferred from homology"/>
<dbReference type="CDD" id="cd06445">
    <property type="entry name" value="ATase"/>
    <property type="match status" value="1"/>
</dbReference>
<comment type="similarity">
    <text evidence="2">Belongs to the MGMT family.</text>
</comment>
<organism evidence="10 11">
    <name type="scientific">Methanobacterium congolense</name>
    <dbReference type="NCBI Taxonomy" id="118062"/>
    <lineage>
        <taxon>Archaea</taxon>
        <taxon>Methanobacteriati</taxon>
        <taxon>Methanobacteriota</taxon>
        <taxon>Methanomada group</taxon>
        <taxon>Methanobacteria</taxon>
        <taxon>Methanobacteriales</taxon>
        <taxon>Methanobacteriaceae</taxon>
        <taxon>Methanobacterium</taxon>
    </lineage>
</organism>
<dbReference type="NCBIfam" id="TIGR00589">
    <property type="entry name" value="ogt"/>
    <property type="match status" value="1"/>
</dbReference>
<feature type="domain" description="Methylated-DNA-[protein]-cysteine S-methyltransferase DNA binding" evidence="9">
    <location>
        <begin position="106"/>
        <end position="184"/>
    </location>
</feature>
<dbReference type="GeneID" id="32220245"/>
<sequence length="193" mass="21563">MVKKREDPIEVSTYQSGMLHFAVGVSDSGKIVRITLPCETEEEVLAEISREHPDFEVTDDHVDLAKTVSDAYHGKKVKFNLNALELGFSSEVEDSTSECLPVTSSFERRVLLEVSKIPFGEVTTYKKISESLGTRGYRAVGTAIGKNPFPIIIPCHRVVKSDGHIGNYRGGVRMKREILKNEGIEIRDDRIII</sequence>
<dbReference type="EMBL" id="LT607756">
    <property type="protein sequence ID" value="SCG86363.1"/>
    <property type="molecule type" value="Genomic_DNA"/>
</dbReference>
<gene>
    <name evidence="10" type="primary">ogt</name>
    <name evidence="10" type="ORF">MCBB_1814</name>
</gene>
<dbReference type="PROSITE" id="PS00374">
    <property type="entry name" value="MGMT"/>
    <property type="match status" value="1"/>
</dbReference>
<comment type="catalytic activity">
    <reaction evidence="8">
        <text>a 6-O-methyl-2'-deoxyguanosine in DNA + L-cysteinyl-[protein] = S-methyl-L-cysteinyl-[protein] + a 2'-deoxyguanosine in DNA</text>
        <dbReference type="Rhea" id="RHEA:24000"/>
        <dbReference type="Rhea" id="RHEA-COMP:10131"/>
        <dbReference type="Rhea" id="RHEA-COMP:10132"/>
        <dbReference type="Rhea" id="RHEA-COMP:11367"/>
        <dbReference type="Rhea" id="RHEA-COMP:11368"/>
        <dbReference type="ChEBI" id="CHEBI:29950"/>
        <dbReference type="ChEBI" id="CHEBI:82612"/>
        <dbReference type="ChEBI" id="CHEBI:85445"/>
        <dbReference type="ChEBI" id="CHEBI:85448"/>
        <dbReference type="EC" id="2.1.1.63"/>
    </reaction>
</comment>
<evidence type="ECO:0000313" key="10">
    <source>
        <dbReference type="EMBL" id="SCG86363.1"/>
    </source>
</evidence>
<comment type="catalytic activity">
    <reaction evidence="1">
        <text>a 4-O-methyl-thymidine in DNA + L-cysteinyl-[protein] = a thymidine in DNA + S-methyl-L-cysteinyl-[protein]</text>
        <dbReference type="Rhea" id="RHEA:53428"/>
        <dbReference type="Rhea" id="RHEA-COMP:10131"/>
        <dbReference type="Rhea" id="RHEA-COMP:10132"/>
        <dbReference type="Rhea" id="RHEA-COMP:13555"/>
        <dbReference type="Rhea" id="RHEA-COMP:13556"/>
        <dbReference type="ChEBI" id="CHEBI:29950"/>
        <dbReference type="ChEBI" id="CHEBI:82612"/>
        <dbReference type="ChEBI" id="CHEBI:137386"/>
        <dbReference type="ChEBI" id="CHEBI:137387"/>
        <dbReference type="EC" id="2.1.1.63"/>
    </reaction>
</comment>
<dbReference type="Gene3D" id="1.10.10.10">
    <property type="entry name" value="Winged helix-like DNA-binding domain superfamily/Winged helix DNA-binding domain"/>
    <property type="match status" value="1"/>
</dbReference>
<evidence type="ECO:0000256" key="8">
    <source>
        <dbReference type="ARBA" id="ARBA00049348"/>
    </source>
</evidence>
<dbReference type="SUPFAM" id="SSF46767">
    <property type="entry name" value="Methylated DNA-protein cysteine methyltransferase, C-terminal domain"/>
    <property type="match status" value="1"/>
</dbReference>
<evidence type="ECO:0000256" key="5">
    <source>
        <dbReference type="ARBA" id="ARBA00022679"/>
    </source>
</evidence>
<keyword evidence="11" id="KW-1185">Reference proteome</keyword>
<dbReference type="KEGG" id="mcub:MCBB_1814"/>
<dbReference type="OrthoDB" id="372118at2157"/>
<dbReference type="GO" id="GO:0003908">
    <property type="term" value="F:methylated-DNA-[protein]-cysteine S-methyltransferase activity"/>
    <property type="evidence" value="ECO:0007669"/>
    <property type="project" value="UniProtKB-EC"/>
</dbReference>
<name>A0A1D3L464_9EURY</name>
<evidence type="ECO:0000259" key="9">
    <source>
        <dbReference type="Pfam" id="PF01035"/>
    </source>
</evidence>
<dbReference type="InterPro" id="IPR014048">
    <property type="entry name" value="MethylDNA_cys_MeTrfase_DNA-bd"/>
</dbReference>